<protein>
    <recommendedName>
        <fullName evidence="4">CU044_5270 family protein</fullName>
    </recommendedName>
</protein>
<evidence type="ECO:0008006" key="4">
    <source>
        <dbReference type="Google" id="ProtNLM"/>
    </source>
</evidence>
<evidence type="ECO:0000313" key="2">
    <source>
        <dbReference type="EMBL" id="GIH85315.1"/>
    </source>
</evidence>
<gene>
    <name evidence="2" type="ORF">Pro02_37230</name>
</gene>
<dbReference type="EMBL" id="BOOI01000033">
    <property type="protein sequence ID" value="GIH85315.1"/>
    <property type="molecule type" value="Genomic_DNA"/>
</dbReference>
<dbReference type="RefSeq" id="WP_189242457.1">
    <property type="nucleotide sequence ID" value="NZ_BMQP01000015.1"/>
</dbReference>
<dbReference type="Proteomes" id="UP000655044">
    <property type="component" value="Unassembled WGS sequence"/>
</dbReference>
<proteinExistence type="predicted"/>
<reference evidence="2" key="1">
    <citation type="submission" date="2021-01" db="EMBL/GenBank/DDBJ databases">
        <title>Whole genome shotgun sequence of Planobispora rosea NBRC 15558.</title>
        <authorList>
            <person name="Komaki H."/>
            <person name="Tamura T."/>
        </authorList>
    </citation>
    <scope>NUCLEOTIDE SEQUENCE</scope>
    <source>
        <strain evidence="2">NBRC 15558</strain>
    </source>
</reference>
<accession>A0A8J3S353</accession>
<comment type="caution">
    <text evidence="2">The sequence shown here is derived from an EMBL/GenBank/DDBJ whole genome shotgun (WGS) entry which is preliminary data.</text>
</comment>
<evidence type="ECO:0000313" key="3">
    <source>
        <dbReference type="Proteomes" id="UP000655044"/>
    </source>
</evidence>
<dbReference type="AlphaFoldDB" id="A0A8J3S353"/>
<keyword evidence="3" id="KW-1185">Reference proteome</keyword>
<keyword evidence="1" id="KW-0472">Membrane</keyword>
<sequence length="380" mass="40635">MNDFKIIDDVMPDVPPPAAGTVAGARARAFRPHRSGRRFPAWAGVLVAATATVAVIGTAVAVPLLGDGADGRAGDGVTATATALSADPSAEEVLDAVADRLARRQEPERAHWRVEMDRFVRLSFDGGKFLVEERGREVRWAGPDGPTVIVVSSVGAEPLTAADRAAWEKAGSPRICGADSDCDNDQIPYGRTRYIPHLPQDYGLSSVQLTPQELRELPQDPAELKEEILERWAAALKDIENSDTPAGGNTPSDDEKVWWVGTGLLIETPATPQTRAAALRMLSALPDVRITDGSRDVEGRAGLALTRETGGPYAERIVIDRATGDPLALEEVLTAPVPNLKGLPAGSVAFSRLVRRIGWTDEAPVLPEGCTPRAKKECLR</sequence>
<name>A0A8J3S353_PLARO</name>
<evidence type="ECO:0000256" key="1">
    <source>
        <dbReference type="SAM" id="Phobius"/>
    </source>
</evidence>
<dbReference type="NCBIfam" id="NF038083">
    <property type="entry name" value="CU044_5270_fam"/>
    <property type="match status" value="1"/>
</dbReference>
<feature type="transmembrane region" description="Helical" evidence="1">
    <location>
        <begin position="41"/>
        <end position="65"/>
    </location>
</feature>
<dbReference type="InterPro" id="IPR047789">
    <property type="entry name" value="CU044_5270-like"/>
</dbReference>
<keyword evidence="1" id="KW-0812">Transmembrane</keyword>
<organism evidence="2 3">
    <name type="scientific">Planobispora rosea</name>
    <dbReference type="NCBI Taxonomy" id="35762"/>
    <lineage>
        <taxon>Bacteria</taxon>
        <taxon>Bacillati</taxon>
        <taxon>Actinomycetota</taxon>
        <taxon>Actinomycetes</taxon>
        <taxon>Streptosporangiales</taxon>
        <taxon>Streptosporangiaceae</taxon>
        <taxon>Planobispora</taxon>
    </lineage>
</organism>
<keyword evidence="1" id="KW-1133">Transmembrane helix</keyword>